<evidence type="ECO:0000259" key="2">
    <source>
        <dbReference type="Pfam" id="PF12728"/>
    </source>
</evidence>
<reference evidence="3" key="1">
    <citation type="submission" date="2017-09" db="EMBL/GenBank/DDBJ databases">
        <title>Complete Genome Sequence of ansamitocin-producing Bacterium Actinosynnema pretiosum X47.</title>
        <authorList>
            <person name="Cao G."/>
            <person name="Zong G."/>
            <person name="Zhong C."/>
            <person name="Fu J."/>
        </authorList>
    </citation>
    <scope>NUCLEOTIDE SEQUENCE [LARGE SCALE GENOMIC DNA]</scope>
    <source>
        <strain evidence="3">X47</strain>
    </source>
</reference>
<dbReference type="SUPFAM" id="SSF46955">
    <property type="entry name" value="Putative DNA-binding domain"/>
    <property type="match status" value="1"/>
</dbReference>
<proteinExistence type="predicted"/>
<gene>
    <name evidence="3" type="ORF">CNX65_25195</name>
</gene>
<keyword evidence="4" id="KW-1185">Reference proteome</keyword>
<dbReference type="RefSeq" id="WP_096497990.1">
    <property type="nucleotide sequence ID" value="NZ_CP023445.1"/>
</dbReference>
<dbReference type="Pfam" id="PF12728">
    <property type="entry name" value="HTH_17"/>
    <property type="match status" value="1"/>
</dbReference>
<dbReference type="InterPro" id="IPR009061">
    <property type="entry name" value="DNA-bd_dom_put_sf"/>
</dbReference>
<evidence type="ECO:0000313" key="3">
    <source>
        <dbReference type="EMBL" id="ATE58377.1"/>
    </source>
</evidence>
<feature type="region of interest" description="Disordered" evidence="1">
    <location>
        <begin position="55"/>
        <end position="75"/>
    </location>
</feature>
<evidence type="ECO:0000256" key="1">
    <source>
        <dbReference type="SAM" id="MobiDB-lite"/>
    </source>
</evidence>
<accession>A0A290ZH97</accession>
<sequence>MAHALPPLATAAEVSAYLRTPLETLKYWRARRRGPAWVKVGAAVRYRREDVEQYLAANTQQPRSPQQSRRRNRAA</sequence>
<organism evidence="3 4">
    <name type="scientific">Actinosynnema pretiosum</name>
    <dbReference type="NCBI Taxonomy" id="42197"/>
    <lineage>
        <taxon>Bacteria</taxon>
        <taxon>Bacillati</taxon>
        <taxon>Actinomycetota</taxon>
        <taxon>Actinomycetes</taxon>
        <taxon>Pseudonocardiales</taxon>
        <taxon>Pseudonocardiaceae</taxon>
        <taxon>Actinosynnema</taxon>
    </lineage>
</organism>
<dbReference type="Proteomes" id="UP000218505">
    <property type="component" value="Chromosome"/>
</dbReference>
<dbReference type="InterPro" id="IPR041657">
    <property type="entry name" value="HTH_17"/>
</dbReference>
<name>A0A290ZH97_9PSEU</name>
<dbReference type="EMBL" id="CP023445">
    <property type="protein sequence ID" value="ATE58377.1"/>
    <property type="molecule type" value="Genomic_DNA"/>
</dbReference>
<protein>
    <submittedName>
        <fullName evidence="3">Excisionase</fullName>
    </submittedName>
</protein>
<evidence type="ECO:0000313" key="4">
    <source>
        <dbReference type="Proteomes" id="UP000218505"/>
    </source>
</evidence>
<dbReference type="KEGG" id="apre:CNX65_25195"/>
<feature type="domain" description="Helix-turn-helix" evidence="2">
    <location>
        <begin position="10"/>
        <end position="58"/>
    </location>
</feature>
<dbReference type="AlphaFoldDB" id="A0A290ZH97"/>